<evidence type="ECO:0000256" key="4">
    <source>
        <dbReference type="ARBA" id="ARBA00013040"/>
    </source>
</evidence>
<evidence type="ECO:0000256" key="13">
    <source>
        <dbReference type="ARBA" id="ARBA00043671"/>
    </source>
</evidence>
<dbReference type="PANTHER" id="PTHR20963:SF8">
    <property type="entry name" value="MULTIPLE INOSITOL POLYPHOSPHATE PHOSPHATASE 1"/>
    <property type="match status" value="1"/>
</dbReference>
<evidence type="ECO:0000256" key="14">
    <source>
        <dbReference type="ARBA" id="ARBA00043691"/>
    </source>
</evidence>
<gene>
    <name evidence="20" type="ORF">CYMTET_14001</name>
    <name evidence="19" type="ORF">CYMTET_43405</name>
</gene>
<dbReference type="Pfam" id="PF00328">
    <property type="entry name" value="His_Phos_2"/>
    <property type="match status" value="1"/>
</dbReference>
<evidence type="ECO:0000256" key="11">
    <source>
        <dbReference type="ARBA" id="ARBA00031642"/>
    </source>
</evidence>
<feature type="disulfide bond" evidence="16">
    <location>
        <begin position="275"/>
        <end position="289"/>
    </location>
</feature>
<evidence type="ECO:0000313" key="21">
    <source>
        <dbReference type="Proteomes" id="UP001190700"/>
    </source>
</evidence>
<evidence type="ECO:0000256" key="16">
    <source>
        <dbReference type="PIRSR" id="PIRSR000894-2"/>
    </source>
</evidence>
<feature type="chain" id="PRO_5042442702" description="Multiple inositol polyphosphate phosphatase 1" evidence="18">
    <location>
        <begin position="26"/>
        <end position="474"/>
    </location>
</feature>
<evidence type="ECO:0000256" key="1">
    <source>
        <dbReference type="ARBA" id="ARBA00004236"/>
    </source>
</evidence>
<sequence>MLFSITRIRAHSFAAVLLFFSPCVGELVRDVCDNQQEASPLSHVGTKNPYTPRQTAYDEPPASCRPIHVNLVSRHGSRYATKDKQVVRIKQVMQEAGDAGLWKLTQAASWFSDFPEDRWGRLAASGIAELENMGARMSGNFQKLFSSGNGSISVQATKKQRCQQSAEAFIRGLQADASRIKTDFDTCPLGTTPSWKHSQLRFFEDCEKYQRFKDGDAWQAELKNFENSFVNETCLSKVMQRIFGEIPTEEGKSRDLWLNFQNRSLEIVRVVYALCQTQASVSRTASEWCSVFNADDRDTITRLEYGEDLEMYYEKGVIEQPSHMACPLASDFLKTMSVAKDETIAEGGAIEFSRSIASLRFAHAETLMPFVHILEPLNGSLFTPLTAENYDASGQRLWRGQRLFPMACNVQMILYKCEAAPLYRVRTLLNEGEVSLNACHGEVYCDLGVVQSLLKNISCSEDAFVQKCGSRVAC</sequence>
<evidence type="ECO:0000256" key="17">
    <source>
        <dbReference type="SAM" id="MobiDB-lite"/>
    </source>
</evidence>
<dbReference type="CDD" id="cd07061">
    <property type="entry name" value="HP_HAP_like"/>
    <property type="match status" value="1"/>
</dbReference>
<evidence type="ECO:0000256" key="5">
    <source>
        <dbReference type="ARBA" id="ARBA00018097"/>
    </source>
</evidence>
<comment type="caution">
    <text evidence="20">The sequence shown here is derived from an EMBL/GenBank/DDBJ whole genome shotgun (WGS) entry which is preliminary data.</text>
</comment>
<dbReference type="GO" id="GO:0034417">
    <property type="term" value="F:bisphosphoglycerate 3-phosphatase activity"/>
    <property type="evidence" value="ECO:0007669"/>
    <property type="project" value="UniProtKB-EC"/>
</dbReference>
<evidence type="ECO:0000256" key="7">
    <source>
        <dbReference type="ARBA" id="ARBA00022729"/>
    </source>
</evidence>
<keyword evidence="6" id="KW-1003">Cell membrane</keyword>
<dbReference type="GO" id="GO:0005886">
    <property type="term" value="C:plasma membrane"/>
    <property type="evidence" value="ECO:0007669"/>
    <property type="project" value="UniProtKB-SubCell"/>
</dbReference>
<comment type="catalytic activity">
    <reaction evidence="14">
        <text>1D-myo-inositol hexakisphosphate + H2O = 1D-myo-inositol 1,2,4,5,6-pentakisphosphate + phosphate</text>
        <dbReference type="Rhea" id="RHEA:16989"/>
        <dbReference type="ChEBI" id="CHEBI:15377"/>
        <dbReference type="ChEBI" id="CHEBI:43474"/>
        <dbReference type="ChEBI" id="CHEBI:57798"/>
        <dbReference type="ChEBI" id="CHEBI:58130"/>
        <dbReference type="EC" id="3.1.3.62"/>
    </reaction>
    <physiologicalReaction direction="left-to-right" evidence="14">
        <dbReference type="Rhea" id="RHEA:16990"/>
    </physiologicalReaction>
</comment>
<evidence type="ECO:0000313" key="19">
    <source>
        <dbReference type="EMBL" id="KAK3247085.1"/>
    </source>
</evidence>
<keyword evidence="21" id="KW-1185">Reference proteome</keyword>
<evidence type="ECO:0000256" key="8">
    <source>
        <dbReference type="ARBA" id="ARBA00022801"/>
    </source>
</evidence>
<dbReference type="GO" id="GO:0052745">
    <property type="term" value="F:inositol phosphate phosphatase activity"/>
    <property type="evidence" value="ECO:0007669"/>
    <property type="project" value="TreeGrafter"/>
</dbReference>
<feature type="region of interest" description="Disordered" evidence="17">
    <location>
        <begin position="39"/>
        <end position="59"/>
    </location>
</feature>
<dbReference type="Gene3D" id="3.40.50.1240">
    <property type="entry name" value="Phosphoglycerate mutase-like"/>
    <property type="match status" value="1"/>
</dbReference>
<dbReference type="PIRSF" id="PIRSF000894">
    <property type="entry name" value="Acid_phosphatase"/>
    <property type="match status" value="1"/>
</dbReference>
<dbReference type="PANTHER" id="PTHR20963">
    <property type="entry name" value="MULTIPLE INOSITOL POLYPHOSPHATE PHOSPHATASE-RELATED"/>
    <property type="match status" value="1"/>
</dbReference>
<comment type="catalytic activity">
    <reaction evidence="12">
        <text>1D-myo-inositol 1,2,5,6-tetrakisphosphate + H2O = 1D-myo-inositol 1,2,6-trisphosphate + phosphate</text>
        <dbReference type="Rhea" id="RHEA:77119"/>
        <dbReference type="ChEBI" id="CHEBI:15377"/>
        <dbReference type="ChEBI" id="CHEBI:43474"/>
        <dbReference type="ChEBI" id="CHEBI:195535"/>
        <dbReference type="ChEBI" id="CHEBI:195537"/>
        <dbReference type="EC" id="3.1.3.62"/>
    </reaction>
    <physiologicalReaction direction="left-to-right" evidence="12">
        <dbReference type="Rhea" id="RHEA:77120"/>
    </physiologicalReaction>
</comment>
<feature type="disulfide bond" evidence="16">
    <location>
        <begin position="64"/>
        <end position="417"/>
    </location>
</feature>
<evidence type="ECO:0000256" key="6">
    <source>
        <dbReference type="ARBA" id="ARBA00022475"/>
    </source>
</evidence>
<comment type="similarity">
    <text evidence="2">Belongs to the histidine acid phosphatase family. MINPP1 subfamily.</text>
</comment>
<accession>A0AAE0LAB5</accession>
<feature type="signal peptide" evidence="18">
    <location>
        <begin position="1"/>
        <end position="25"/>
    </location>
</feature>
<dbReference type="EMBL" id="LGRX02005670">
    <property type="protein sequence ID" value="KAK3278026.1"/>
    <property type="molecule type" value="Genomic_DNA"/>
</dbReference>
<proteinExistence type="inferred from homology"/>
<comment type="catalytic activity">
    <reaction evidence="15">
        <text>(2R)-2,3-bisphosphoglycerate + H2O = (2R)-2-phosphoglycerate + phosphate</text>
        <dbReference type="Rhea" id="RHEA:27381"/>
        <dbReference type="ChEBI" id="CHEBI:15377"/>
        <dbReference type="ChEBI" id="CHEBI:43474"/>
        <dbReference type="ChEBI" id="CHEBI:58248"/>
        <dbReference type="ChEBI" id="CHEBI:58289"/>
        <dbReference type="EC" id="3.1.3.80"/>
    </reaction>
    <physiologicalReaction direction="left-to-right" evidence="15">
        <dbReference type="Rhea" id="RHEA:27382"/>
    </physiologicalReaction>
</comment>
<dbReference type="Proteomes" id="UP001190700">
    <property type="component" value="Unassembled WGS sequence"/>
</dbReference>
<dbReference type="AlphaFoldDB" id="A0AAE0LAB5"/>
<evidence type="ECO:0000256" key="18">
    <source>
        <dbReference type="SAM" id="SignalP"/>
    </source>
</evidence>
<organism evidence="20 21">
    <name type="scientific">Cymbomonas tetramitiformis</name>
    <dbReference type="NCBI Taxonomy" id="36881"/>
    <lineage>
        <taxon>Eukaryota</taxon>
        <taxon>Viridiplantae</taxon>
        <taxon>Chlorophyta</taxon>
        <taxon>Pyramimonadophyceae</taxon>
        <taxon>Pyramimonadales</taxon>
        <taxon>Pyramimonadaceae</taxon>
        <taxon>Cymbomonas</taxon>
    </lineage>
</organism>
<keyword evidence="16" id="KW-1015">Disulfide bond</keyword>
<evidence type="ECO:0000256" key="9">
    <source>
        <dbReference type="ARBA" id="ARBA00023136"/>
    </source>
</evidence>
<reference evidence="20" key="2">
    <citation type="submission" date="2023-06" db="EMBL/GenBank/DDBJ databases">
        <title>Long-read-based genome assembly of the green algal bacterivore Cymbomonas tetramitiformis.</title>
        <authorList>
            <person name="Gyaltshen Y."/>
            <person name="Rozenberg A."/>
            <person name="Paasch A."/>
            <person name="Burns J.A."/>
            <person name="Warring S."/>
            <person name="Larson R."/>
            <person name="Maurer-Alcala X."/>
            <person name="Dacks J."/>
            <person name="Kim E."/>
        </authorList>
    </citation>
    <scope>NUCLEOTIDE SEQUENCE</scope>
    <source>
        <strain evidence="20">PLY_AMNH</strain>
    </source>
</reference>
<keyword evidence="8" id="KW-0378">Hydrolase</keyword>
<evidence type="ECO:0000256" key="2">
    <source>
        <dbReference type="ARBA" id="ARBA00008422"/>
    </source>
</evidence>
<evidence type="ECO:0000256" key="15">
    <source>
        <dbReference type="ARBA" id="ARBA00043832"/>
    </source>
</evidence>
<evidence type="ECO:0000256" key="12">
    <source>
        <dbReference type="ARBA" id="ARBA00043668"/>
    </source>
</evidence>
<comment type="catalytic activity">
    <reaction evidence="13">
        <text>1D-myo-inositol 1,2,4,5,6-pentakisphosphate + H2O = 1D-myo-inositol 1,2,5,6-tetrakisphosphate + phosphate</text>
        <dbReference type="Rhea" id="RHEA:77115"/>
        <dbReference type="ChEBI" id="CHEBI:15377"/>
        <dbReference type="ChEBI" id="CHEBI:43474"/>
        <dbReference type="ChEBI" id="CHEBI:57798"/>
        <dbReference type="ChEBI" id="CHEBI:195535"/>
        <dbReference type="EC" id="3.1.3.62"/>
    </reaction>
    <physiologicalReaction direction="left-to-right" evidence="13">
        <dbReference type="Rhea" id="RHEA:77116"/>
    </physiologicalReaction>
</comment>
<dbReference type="InterPro" id="IPR016274">
    <property type="entry name" value="Histidine_acid_Pase_euk"/>
</dbReference>
<reference evidence="20 21" key="1">
    <citation type="journal article" date="2015" name="Genome Biol. Evol.">
        <title>Comparative Genomics of a Bacterivorous Green Alga Reveals Evolutionary Causalities and Consequences of Phago-Mixotrophic Mode of Nutrition.</title>
        <authorList>
            <person name="Burns J.A."/>
            <person name="Paasch A."/>
            <person name="Narechania A."/>
            <person name="Kim E."/>
        </authorList>
    </citation>
    <scope>NUCLEOTIDE SEQUENCE [LARGE SCALE GENOMIC DNA]</scope>
    <source>
        <strain evidence="20">PLY_AMNH</strain>
    </source>
</reference>
<evidence type="ECO:0000313" key="20">
    <source>
        <dbReference type="EMBL" id="KAK3278026.1"/>
    </source>
</evidence>
<feature type="disulfide bond" evidence="16">
    <location>
        <begin position="439"/>
        <end position="445"/>
    </location>
</feature>
<evidence type="ECO:0000256" key="3">
    <source>
        <dbReference type="ARBA" id="ARBA00012976"/>
    </source>
</evidence>
<dbReference type="EC" id="3.1.3.62" evidence="4"/>
<evidence type="ECO:0000256" key="10">
    <source>
        <dbReference type="ARBA" id="ARBA00023180"/>
    </source>
</evidence>
<keyword evidence="9" id="KW-0472">Membrane</keyword>
<keyword evidence="10" id="KW-0325">Glycoprotein</keyword>
<dbReference type="SUPFAM" id="SSF53254">
    <property type="entry name" value="Phosphoglycerate mutase-like"/>
    <property type="match status" value="1"/>
</dbReference>
<comment type="subcellular location">
    <subcellularLocation>
        <location evidence="1">Cell membrane</location>
    </subcellularLocation>
</comment>
<dbReference type="EC" id="3.1.3.80" evidence="3"/>
<dbReference type="GO" id="GO:0003993">
    <property type="term" value="F:acid phosphatase activity"/>
    <property type="evidence" value="ECO:0007669"/>
    <property type="project" value="TreeGrafter"/>
</dbReference>
<dbReference type="InterPro" id="IPR029033">
    <property type="entry name" value="His_PPase_superfam"/>
</dbReference>
<dbReference type="InterPro" id="IPR000560">
    <property type="entry name" value="His_Pase_clade-2"/>
</dbReference>
<dbReference type="EMBL" id="LGRX02029231">
    <property type="protein sequence ID" value="KAK3247085.1"/>
    <property type="molecule type" value="Genomic_DNA"/>
</dbReference>
<protein>
    <recommendedName>
        <fullName evidence="5">Multiple inositol polyphosphate phosphatase 1</fullName>
        <ecNumber evidence="4">3.1.3.62</ecNumber>
        <ecNumber evidence="3">3.1.3.80</ecNumber>
    </recommendedName>
    <alternativeName>
        <fullName evidence="11">2,3-bisphosphoglycerate 3-phosphatase</fullName>
    </alternativeName>
</protein>
<keyword evidence="7 18" id="KW-0732">Signal</keyword>
<name>A0AAE0LAB5_9CHLO</name>